<dbReference type="Proteomes" id="UP000663825">
    <property type="component" value="Unassembled WGS sequence"/>
</dbReference>
<evidence type="ECO:0000313" key="4">
    <source>
        <dbReference type="Proteomes" id="UP000663825"/>
    </source>
</evidence>
<protein>
    <recommendedName>
        <fullName evidence="2">Fungal lipase-type domain-containing protein</fullName>
    </recommendedName>
</protein>
<evidence type="ECO:0000313" key="3">
    <source>
        <dbReference type="EMBL" id="CAF3326044.1"/>
    </source>
</evidence>
<reference evidence="3" key="1">
    <citation type="submission" date="2021-02" db="EMBL/GenBank/DDBJ databases">
        <authorList>
            <person name="Nowell W R."/>
        </authorList>
    </citation>
    <scope>NUCLEOTIDE SEQUENCE</scope>
</reference>
<dbReference type="InterPro" id="IPR002921">
    <property type="entry name" value="Fungal_lipase-type"/>
</dbReference>
<dbReference type="PANTHER" id="PTHR45856:SF21">
    <property type="entry name" value="FUNGAL LIPASE-LIKE DOMAIN-CONTAINING PROTEIN"/>
    <property type="match status" value="1"/>
</dbReference>
<proteinExistence type="predicted"/>
<evidence type="ECO:0000256" key="1">
    <source>
        <dbReference type="SAM" id="Phobius"/>
    </source>
</evidence>
<dbReference type="OrthoDB" id="426718at2759"/>
<keyword evidence="1" id="KW-0472">Membrane</keyword>
<dbReference type="EMBL" id="CAJNXB010003593">
    <property type="protein sequence ID" value="CAF3326044.1"/>
    <property type="molecule type" value="Genomic_DNA"/>
</dbReference>
<gene>
    <name evidence="3" type="ORF">TIS948_LOCUS20720</name>
</gene>
<name>A0A817U3G2_9BILA</name>
<sequence>MAEFAWFDKKDKPIFDSYSGISTCLALSYAVYASDAKACISTLNELKDSMQHGIDQILFSTNCKRQYLIASKPKEKEIYVAFRGTESWKALLSSFQVYVHLNDFKGTFHAGYYQQAKLIPLAPFCYLLNKHQDYKLIFTGHSFGGALAAMVTMNMLGDLRTINFQDRIHCVAFGSPFISNKACSQYINDRLKHNFQFYINHSDIIPYLLTYVYNKSGEFLSKEIKKKCNEWLEVLALSLIGGGIEIGLFSRLARRRGGKRWTTQAECESACLGLSKYLIETCRDHLKEVLPEYFPFGFYYSTACTSPDGGTDKSFFLKALPLEEVCMKENRWSSSEGYAMQDHYINNYVTEIYKNVIQKNSMVAYREHSPVRLVDNCYEFSTSPLFIFVVPKTETWKWKNTCNENEDEKPTHYMWSVVSSKYEDKEEITLRIYGPSVSLTTGLKCENSVYTGKALEPEENGDESVRLFILNLPLKENPDANDYPIRIINHFATVDLTGLIEPKKFTLSAGLVGRKRQIADLTVLELYKLAFAYCTFTGDNGSIHSESQDVNRRECVKKYLLLSEKILEQNCMILEKDHLKRLTPEQLRELSKEISYAKNDGQTSRTSPTVSPYASDDELDQISGCFGFRYQSKAQRNDTSTEKAQFQNISTVMKNWFENKSNRQCQASETIDSRNFVLSSTEAVVQVIPRLFCMNIALTRDFELQFDVREIRWKLIGVATIGGCVLGLGGGIAIISTLVGGLLGAFSVGAVFGGSVGLYECLKAVQVEYLKILVFIAKSLGVCMEEVRMHQYSLEEKISSIYAKRLKALPSDEHMYDQ</sequence>
<keyword evidence="1" id="KW-0812">Transmembrane</keyword>
<evidence type="ECO:0000259" key="2">
    <source>
        <dbReference type="Pfam" id="PF01764"/>
    </source>
</evidence>
<dbReference type="Gene3D" id="3.40.50.1820">
    <property type="entry name" value="alpha/beta hydrolase"/>
    <property type="match status" value="1"/>
</dbReference>
<feature type="domain" description="Fungal lipase-type" evidence="2">
    <location>
        <begin position="79"/>
        <end position="208"/>
    </location>
</feature>
<dbReference type="InterPro" id="IPR051218">
    <property type="entry name" value="Sec_MonoDiacylglyc_Lipase"/>
</dbReference>
<comment type="caution">
    <text evidence="3">The sequence shown here is derived from an EMBL/GenBank/DDBJ whole genome shotgun (WGS) entry which is preliminary data.</text>
</comment>
<feature type="transmembrane region" description="Helical" evidence="1">
    <location>
        <begin position="741"/>
        <end position="762"/>
    </location>
</feature>
<dbReference type="AlphaFoldDB" id="A0A817U3G2"/>
<keyword evidence="1" id="KW-1133">Transmembrane helix</keyword>
<organism evidence="3 4">
    <name type="scientific">Rotaria socialis</name>
    <dbReference type="NCBI Taxonomy" id="392032"/>
    <lineage>
        <taxon>Eukaryota</taxon>
        <taxon>Metazoa</taxon>
        <taxon>Spiralia</taxon>
        <taxon>Gnathifera</taxon>
        <taxon>Rotifera</taxon>
        <taxon>Eurotatoria</taxon>
        <taxon>Bdelloidea</taxon>
        <taxon>Philodinida</taxon>
        <taxon>Philodinidae</taxon>
        <taxon>Rotaria</taxon>
    </lineage>
</organism>
<dbReference type="CDD" id="cd00519">
    <property type="entry name" value="Lipase_3"/>
    <property type="match status" value="1"/>
</dbReference>
<dbReference type="InterPro" id="IPR029058">
    <property type="entry name" value="AB_hydrolase_fold"/>
</dbReference>
<dbReference type="SUPFAM" id="SSF53474">
    <property type="entry name" value="alpha/beta-Hydrolases"/>
    <property type="match status" value="1"/>
</dbReference>
<accession>A0A817U3G2</accession>
<dbReference type="GO" id="GO:0006629">
    <property type="term" value="P:lipid metabolic process"/>
    <property type="evidence" value="ECO:0007669"/>
    <property type="project" value="InterPro"/>
</dbReference>
<dbReference type="Pfam" id="PF01764">
    <property type="entry name" value="Lipase_3"/>
    <property type="match status" value="1"/>
</dbReference>
<dbReference type="PANTHER" id="PTHR45856">
    <property type="entry name" value="ALPHA/BETA-HYDROLASES SUPERFAMILY PROTEIN"/>
    <property type="match status" value="1"/>
</dbReference>